<gene>
    <name evidence="3" type="ORF">ACFPZI_34965</name>
</gene>
<sequence>MANGSVRWKLSACCDNGRGVAGDIWSGNSGPETCSSSDGSIRDEGGGTKGRKPSSANFLSWWDGDPVRELLDGTNIDTYGTSSDTRLLTGSGVASNNGTKATPVLSGDILGDWPRGGRPAPQRQHRAAHLFHPARHQHQDHDAAPRPLCRTSPAWQNTAYNQPPHAGFFLGDGMSTPPRHHKPALTHTHQNTLGLSQTSAVAAP</sequence>
<feature type="region of interest" description="Disordered" evidence="1">
    <location>
        <begin position="175"/>
        <end position="204"/>
    </location>
</feature>
<dbReference type="PANTHER" id="PTHR43118">
    <property type="entry name" value="RHAMNOGALACTURONAN LYASE (EUROFUNG)"/>
    <property type="match status" value="1"/>
</dbReference>
<comment type="caution">
    <text evidence="3">The sequence shown here is derived from an EMBL/GenBank/DDBJ whole genome shotgun (WGS) entry which is preliminary data.</text>
</comment>
<evidence type="ECO:0000256" key="1">
    <source>
        <dbReference type="SAM" id="MobiDB-lite"/>
    </source>
</evidence>
<feature type="region of interest" description="Disordered" evidence="1">
    <location>
        <begin position="21"/>
        <end position="56"/>
    </location>
</feature>
<dbReference type="RefSeq" id="WP_381371235.1">
    <property type="nucleotide sequence ID" value="NZ_JBHSOA010000136.1"/>
</dbReference>
<feature type="compositionally biased region" description="Polar residues" evidence="1">
    <location>
        <begin position="26"/>
        <end position="39"/>
    </location>
</feature>
<protein>
    <recommendedName>
        <fullName evidence="2">Rhamnogalacturonan lyase family 11 C-terminal domain-containing protein</fullName>
    </recommendedName>
</protein>
<dbReference type="InterPro" id="IPR034641">
    <property type="entry name" value="RGL11"/>
</dbReference>
<dbReference type="PANTHER" id="PTHR43118:SF1">
    <property type="entry name" value="RHAMNOGALACTURONAN LYASE (EUROFUNG)"/>
    <property type="match status" value="1"/>
</dbReference>
<dbReference type="InterPro" id="IPR049366">
    <property type="entry name" value="RGL11_C"/>
</dbReference>
<evidence type="ECO:0000313" key="3">
    <source>
        <dbReference type="EMBL" id="MFC5856765.1"/>
    </source>
</evidence>
<keyword evidence="4" id="KW-1185">Reference proteome</keyword>
<name>A0ABW1E8H6_9ACTN</name>
<dbReference type="EMBL" id="JBHSOA010000136">
    <property type="protein sequence ID" value="MFC5856765.1"/>
    <property type="molecule type" value="Genomic_DNA"/>
</dbReference>
<accession>A0ABW1E8H6</accession>
<reference evidence="4" key="1">
    <citation type="journal article" date="2019" name="Int. J. Syst. Evol. Microbiol.">
        <title>The Global Catalogue of Microorganisms (GCM) 10K type strain sequencing project: providing services to taxonomists for standard genome sequencing and annotation.</title>
        <authorList>
            <consortium name="The Broad Institute Genomics Platform"/>
            <consortium name="The Broad Institute Genome Sequencing Center for Infectious Disease"/>
            <person name="Wu L."/>
            <person name="Ma J."/>
        </authorList>
    </citation>
    <scope>NUCLEOTIDE SEQUENCE [LARGE SCALE GENOMIC DNA]</scope>
    <source>
        <strain evidence="4">JCM 10411</strain>
    </source>
</reference>
<organism evidence="3 4">
    <name type="scientific">Streptomyces chlorus</name>
    <dbReference type="NCBI Taxonomy" id="887452"/>
    <lineage>
        <taxon>Bacteria</taxon>
        <taxon>Bacillati</taxon>
        <taxon>Actinomycetota</taxon>
        <taxon>Actinomycetes</taxon>
        <taxon>Kitasatosporales</taxon>
        <taxon>Streptomycetaceae</taxon>
        <taxon>Streptomyces</taxon>
    </lineage>
</organism>
<feature type="domain" description="Rhamnogalacturonan lyase family 11 C-terminal" evidence="2">
    <location>
        <begin position="3"/>
        <end position="179"/>
    </location>
</feature>
<proteinExistence type="predicted"/>
<dbReference type="Pfam" id="PF21348">
    <property type="entry name" value="RGL11_C"/>
    <property type="match status" value="1"/>
</dbReference>
<feature type="compositionally biased region" description="Polar residues" evidence="1">
    <location>
        <begin position="187"/>
        <end position="204"/>
    </location>
</feature>
<dbReference type="Proteomes" id="UP001596180">
    <property type="component" value="Unassembled WGS sequence"/>
</dbReference>
<evidence type="ECO:0000313" key="4">
    <source>
        <dbReference type="Proteomes" id="UP001596180"/>
    </source>
</evidence>
<evidence type="ECO:0000259" key="2">
    <source>
        <dbReference type="Pfam" id="PF21348"/>
    </source>
</evidence>